<evidence type="ECO:0000313" key="11">
    <source>
        <dbReference type="Proteomes" id="UP000295658"/>
    </source>
</evidence>
<dbReference type="GO" id="GO:0015420">
    <property type="term" value="F:ABC-type vitamin B12 transporter activity"/>
    <property type="evidence" value="ECO:0007669"/>
    <property type="project" value="UniProtKB-UniRule"/>
</dbReference>
<dbReference type="InterPro" id="IPR004485">
    <property type="entry name" value="Cobalamin_biosynth_CobD/CbiB"/>
</dbReference>
<dbReference type="OrthoDB" id="9811967at2"/>
<feature type="transmembrane region" description="Helical" evidence="9">
    <location>
        <begin position="50"/>
        <end position="69"/>
    </location>
</feature>
<dbReference type="PANTHER" id="PTHR34308">
    <property type="entry name" value="COBALAMIN BIOSYNTHESIS PROTEIN CBIB"/>
    <property type="match status" value="1"/>
</dbReference>
<evidence type="ECO:0000313" key="10">
    <source>
        <dbReference type="EMBL" id="TCL53115.1"/>
    </source>
</evidence>
<comment type="caution">
    <text evidence="10">The sequence shown here is derived from an EMBL/GenBank/DDBJ whole genome shotgun (WGS) entry which is preliminary data.</text>
</comment>
<dbReference type="Proteomes" id="UP000295658">
    <property type="component" value="Unassembled WGS sequence"/>
</dbReference>
<evidence type="ECO:0000256" key="8">
    <source>
        <dbReference type="ARBA" id="ARBA00023136"/>
    </source>
</evidence>
<comment type="pathway">
    <text evidence="2 9">Cofactor biosynthesis; adenosylcobalamin biosynthesis.</text>
</comment>
<evidence type="ECO:0000256" key="4">
    <source>
        <dbReference type="ARBA" id="ARBA00022475"/>
    </source>
</evidence>
<keyword evidence="11" id="KW-1185">Reference proteome</keyword>
<dbReference type="RefSeq" id="WP_132947216.1">
    <property type="nucleotide sequence ID" value="NZ_SLUL01000001.1"/>
</dbReference>
<dbReference type="UniPathway" id="UPA00148"/>
<dbReference type="Pfam" id="PF03186">
    <property type="entry name" value="CobD_Cbib"/>
    <property type="match status" value="1"/>
</dbReference>
<sequence>MTHVLAILIALMLDRLFGDPARIHPVRWIGTLIAFCDQRLNRGRRKKEKGMLTVLFVAFLSFFISFSVISVSYHVATWLGVFVEGVVIFTTIAAKSLKEAAYDVLSPLERGDLSLAREKLSMIVGRDTERLTEQEIVRACVETVAENTSDGVTAPLFYAFLGGGALSMLYRAVNTCDSMLGHKNERYRQFGWASARLDDVLNYIPARLTALVMISIHAHGRARIEAFRLLFRDACKHPSPNSGWGEAAMAALLRIQLGGINTYQGVISVRPTIGEAREPLKKEHIRQAVAVMERTVTAFTIGGIVIAMACAWS</sequence>
<dbReference type="AlphaFoldDB" id="A0A4R1QLP3"/>
<dbReference type="PANTHER" id="PTHR34308:SF1">
    <property type="entry name" value="COBALAMIN BIOSYNTHESIS PROTEIN CBIB"/>
    <property type="match status" value="1"/>
</dbReference>
<dbReference type="GO" id="GO:0005886">
    <property type="term" value="C:plasma membrane"/>
    <property type="evidence" value="ECO:0007669"/>
    <property type="project" value="UniProtKB-SubCell"/>
</dbReference>
<accession>A0A4R1QLP3</accession>
<comment type="function">
    <text evidence="9">Converts cobyric acid to cobinamide by the addition of aminopropanol on the F carboxylic group.</text>
</comment>
<comment type="similarity">
    <text evidence="3 9">Belongs to the CobD/CbiB family.</text>
</comment>
<evidence type="ECO:0000256" key="7">
    <source>
        <dbReference type="ARBA" id="ARBA00022989"/>
    </source>
</evidence>
<keyword evidence="4 9" id="KW-1003">Cell membrane</keyword>
<evidence type="ECO:0000256" key="3">
    <source>
        <dbReference type="ARBA" id="ARBA00006263"/>
    </source>
</evidence>
<proteinExistence type="inferred from homology"/>
<dbReference type="EMBL" id="SLUL01000001">
    <property type="protein sequence ID" value="TCL53115.1"/>
    <property type="molecule type" value="Genomic_DNA"/>
</dbReference>
<name>A0A4R1QLP3_9BACL</name>
<evidence type="ECO:0000256" key="1">
    <source>
        <dbReference type="ARBA" id="ARBA00004651"/>
    </source>
</evidence>
<evidence type="ECO:0000256" key="9">
    <source>
        <dbReference type="HAMAP-Rule" id="MF_00024"/>
    </source>
</evidence>
<evidence type="ECO:0000256" key="6">
    <source>
        <dbReference type="ARBA" id="ARBA00022692"/>
    </source>
</evidence>
<keyword evidence="5 9" id="KW-0169">Cobalamin biosynthesis</keyword>
<organism evidence="10 11">
    <name type="scientific">Thermolongibacillus altinsuensis</name>
    <dbReference type="NCBI Taxonomy" id="575256"/>
    <lineage>
        <taxon>Bacteria</taxon>
        <taxon>Bacillati</taxon>
        <taxon>Bacillota</taxon>
        <taxon>Bacilli</taxon>
        <taxon>Bacillales</taxon>
        <taxon>Anoxybacillaceae</taxon>
        <taxon>Thermolongibacillus</taxon>
    </lineage>
</organism>
<comment type="subcellular location">
    <subcellularLocation>
        <location evidence="1 9">Cell membrane</location>
        <topology evidence="1 9">Multi-pass membrane protein</topology>
    </subcellularLocation>
</comment>
<gene>
    <name evidence="9" type="primary">cobD</name>
    <name evidence="10" type="ORF">EDD69_101122</name>
</gene>
<keyword evidence="8 9" id="KW-0472">Membrane</keyword>
<evidence type="ECO:0000256" key="2">
    <source>
        <dbReference type="ARBA" id="ARBA00004953"/>
    </source>
</evidence>
<dbReference type="HAMAP" id="MF_00024">
    <property type="entry name" value="CobD_CbiB"/>
    <property type="match status" value="1"/>
</dbReference>
<reference evidence="10 11" key="1">
    <citation type="submission" date="2019-03" db="EMBL/GenBank/DDBJ databases">
        <title>Genomic Encyclopedia of Type Strains, Phase IV (KMG-IV): sequencing the most valuable type-strain genomes for metagenomic binning, comparative biology and taxonomic classification.</title>
        <authorList>
            <person name="Goeker M."/>
        </authorList>
    </citation>
    <scope>NUCLEOTIDE SEQUENCE [LARGE SCALE GENOMIC DNA]</scope>
    <source>
        <strain evidence="10 11">DSM 24979</strain>
    </source>
</reference>
<evidence type="ECO:0000256" key="5">
    <source>
        <dbReference type="ARBA" id="ARBA00022573"/>
    </source>
</evidence>
<dbReference type="GO" id="GO:0048472">
    <property type="term" value="F:threonine-phosphate decarboxylase activity"/>
    <property type="evidence" value="ECO:0007669"/>
    <property type="project" value="InterPro"/>
</dbReference>
<comment type="caution">
    <text evidence="9">Lacks conserved residue(s) required for the propagation of feature annotation.</text>
</comment>
<dbReference type="GO" id="GO:0009236">
    <property type="term" value="P:cobalamin biosynthetic process"/>
    <property type="evidence" value="ECO:0007669"/>
    <property type="project" value="UniProtKB-UniRule"/>
</dbReference>
<protein>
    <recommendedName>
        <fullName evidence="9">Cobalamin biosynthesis protein CobD</fullName>
    </recommendedName>
</protein>
<keyword evidence="7 9" id="KW-1133">Transmembrane helix</keyword>
<keyword evidence="6 9" id="KW-0812">Transmembrane</keyword>
<dbReference type="NCBIfam" id="TIGR00380">
    <property type="entry name" value="cobal_cbiB"/>
    <property type="match status" value="1"/>
</dbReference>